<keyword evidence="4" id="KW-1185">Reference proteome</keyword>
<evidence type="ECO:0008006" key="5">
    <source>
        <dbReference type="Google" id="ProtNLM"/>
    </source>
</evidence>
<keyword evidence="2" id="KW-0732">Signal</keyword>
<sequence>MRRVAALSLAGLLTLVLCAACTNSTGGEATPTDTTADAPSGGSSSTPAPSSSGPTPTVEIPPRPRDLSLTGVEPCSLLTAPQLEQLASRFKFDEPPESDVRKNSKKYPFCSIEQSAEPFSAIDIVVATDEGIEPWLSGRRNVDAWLVTIAGYPAANYKLMGTEDEECVTSVGVADGQQLIVDLQPLVDTDYRQLCQVTEQVATWATQTLQTLR</sequence>
<name>A0A1Q8CFW5_9PSEU</name>
<dbReference type="RefSeq" id="WP_075128794.1">
    <property type="nucleotide sequence ID" value="NZ_MSIE01000058.1"/>
</dbReference>
<dbReference type="Proteomes" id="UP000185596">
    <property type="component" value="Unassembled WGS sequence"/>
</dbReference>
<evidence type="ECO:0000313" key="4">
    <source>
        <dbReference type="Proteomes" id="UP000185596"/>
    </source>
</evidence>
<dbReference type="STRING" id="1912961.BU204_28175"/>
<feature type="region of interest" description="Disordered" evidence="1">
    <location>
        <begin position="26"/>
        <end position="66"/>
    </location>
</feature>
<proteinExistence type="predicted"/>
<accession>A0A1Q8CFW5</accession>
<feature type="signal peptide" evidence="2">
    <location>
        <begin position="1"/>
        <end position="19"/>
    </location>
</feature>
<comment type="caution">
    <text evidence="3">The sequence shown here is derived from an EMBL/GenBank/DDBJ whole genome shotgun (WGS) entry which is preliminary data.</text>
</comment>
<dbReference type="Pfam" id="PF12079">
    <property type="entry name" value="DUF3558"/>
    <property type="match status" value="1"/>
</dbReference>
<organism evidence="3 4">
    <name type="scientific">Actinophytocola xanthii</name>
    <dbReference type="NCBI Taxonomy" id="1912961"/>
    <lineage>
        <taxon>Bacteria</taxon>
        <taxon>Bacillati</taxon>
        <taxon>Actinomycetota</taxon>
        <taxon>Actinomycetes</taxon>
        <taxon>Pseudonocardiales</taxon>
        <taxon>Pseudonocardiaceae</taxon>
    </lineage>
</organism>
<dbReference type="OrthoDB" id="3700944at2"/>
<dbReference type="AlphaFoldDB" id="A0A1Q8CFW5"/>
<dbReference type="InterPro" id="IPR024520">
    <property type="entry name" value="DUF3558"/>
</dbReference>
<dbReference type="EMBL" id="MSIE01000058">
    <property type="protein sequence ID" value="OLF13258.1"/>
    <property type="molecule type" value="Genomic_DNA"/>
</dbReference>
<feature type="compositionally biased region" description="Low complexity" evidence="1">
    <location>
        <begin position="29"/>
        <end position="57"/>
    </location>
</feature>
<gene>
    <name evidence="3" type="ORF">BU204_28175</name>
</gene>
<evidence type="ECO:0000256" key="1">
    <source>
        <dbReference type="SAM" id="MobiDB-lite"/>
    </source>
</evidence>
<reference evidence="3 4" key="1">
    <citation type="submission" date="2016-12" db="EMBL/GenBank/DDBJ databases">
        <title>The draft genome sequence of Actinophytocola sp. 11-183.</title>
        <authorList>
            <person name="Wang W."/>
            <person name="Yuan L."/>
        </authorList>
    </citation>
    <scope>NUCLEOTIDE SEQUENCE [LARGE SCALE GENOMIC DNA]</scope>
    <source>
        <strain evidence="3 4">11-183</strain>
    </source>
</reference>
<protein>
    <recommendedName>
        <fullName evidence="5">DUF3558 domain-containing protein</fullName>
    </recommendedName>
</protein>
<feature type="chain" id="PRO_5038858476" description="DUF3558 domain-containing protein" evidence="2">
    <location>
        <begin position="20"/>
        <end position="213"/>
    </location>
</feature>
<evidence type="ECO:0000313" key="3">
    <source>
        <dbReference type="EMBL" id="OLF13258.1"/>
    </source>
</evidence>
<evidence type="ECO:0000256" key="2">
    <source>
        <dbReference type="SAM" id="SignalP"/>
    </source>
</evidence>